<proteinExistence type="predicted"/>
<dbReference type="Proteomes" id="UP000230051">
    <property type="component" value="Unassembled WGS sequence"/>
</dbReference>
<feature type="compositionally biased region" description="Polar residues" evidence="1">
    <location>
        <begin position="1"/>
        <end position="23"/>
    </location>
</feature>
<evidence type="ECO:0000313" key="3">
    <source>
        <dbReference type="Proteomes" id="UP000230051"/>
    </source>
</evidence>
<accession>A0A2M8G2M1</accession>
<comment type="caution">
    <text evidence="2">The sequence shown here is derived from an EMBL/GenBank/DDBJ whole genome shotgun (WGS) entry which is preliminary data.</text>
</comment>
<evidence type="ECO:0000313" key="2">
    <source>
        <dbReference type="EMBL" id="PJC65732.1"/>
    </source>
</evidence>
<organism evidence="2 3">
    <name type="scientific">Candidatus Berkelbacteria bacterium CG_4_9_14_0_2_um_filter_42_30</name>
    <dbReference type="NCBI Taxonomy" id="1974506"/>
    <lineage>
        <taxon>Bacteria</taxon>
        <taxon>Candidatus Berkelbacteria</taxon>
    </lineage>
</organism>
<dbReference type="AlphaFoldDB" id="A0A2M8G2M1"/>
<name>A0A2M8G2M1_9BACT</name>
<gene>
    <name evidence="2" type="ORF">CO019_01175</name>
</gene>
<sequence length="134" mass="15152">MDPINDTTTQKQNVSNQNATSGKGKNVIEGMYGELLEKDILELMGVDNLPDKEKEELYKKMLETILNRVVLRLDTQISDEEVEKLKEITDKKDKEGFFKFFQDKGIDIKSIFAEEAALYKVEMVALTSQGGTNG</sequence>
<evidence type="ECO:0000256" key="1">
    <source>
        <dbReference type="SAM" id="MobiDB-lite"/>
    </source>
</evidence>
<feature type="region of interest" description="Disordered" evidence="1">
    <location>
        <begin position="1"/>
        <end position="25"/>
    </location>
</feature>
<protein>
    <submittedName>
        <fullName evidence="2">Uncharacterized protein</fullName>
    </submittedName>
</protein>
<dbReference type="EMBL" id="PFQW01000029">
    <property type="protein sequence ID" value="PJC65732.1"/>
    <property type="molecule type" value="Genomic_DNA"/>
</dbReference>
<reference evidence="3" key="1">
    <citation type="submission" date="2017-09" db="EMBL/GenBank/DDBJ databases">
        <title>Depth-based differentiation of microbial function through sediment-hosted aquifers and enrichment of novel symbionts in the deep terrestrial subsurface.</title>
        <authorList>
            <person name="Probst A.J."/>
            <person name="Ladd B."/>
            <person name="Jarett J.K."/>
            <person name="Geller-Mcgrath D.E."/>
            <person name="Sieber C.M.K."/>
            <person name="Emerson J.B."/>
            <person name="Anantharaman K."/>
            <person name="Thomas B.C."/>
            <person name="Malmstrom R."/>
            <person name="Stieglmeier M."/>
            <person name="Klingl A."/>
            <person name="Woyke T."/>
            <person name="Ryan C.M."/>
            <person name="Banfield J.F."/>
        </authorList>
    </citation>
    <scope>NUCLEOTIDE SEQUENCE [LARGE SCALE GENOMIC DNA]</scope>
</reference>